<protein>
    <recommendedName>
        <fullName evidence="5">Secreted protein</fullName>
    </recommendedName>
</protein>
<evidence type="ECO:0000313" key="4">
    <source>
        <dbReference type="Proteomes" id="UP001346869"/>
    </source>
</evidence>
<feature type="signal peptide" evidence="2">
    <location>
        <begin position="1"/>
        <end position="21"/>
    </location>
</feature>
<evidence type="ECO:0000256" key="2">
    <source>
        <dbReference type="SAM" id="SignalP"/>
    </source>
</evidence>
<sequence>MHTLLFCGSIFTLHLFLCAKSVPVQERSSRHKPLQVRPQSNSHVGLKKRGRHQQDTLNKENQLKTVLASKNDTEFWKRRRCGVPDYPSLTQVGPSYYNRKKKAALKREQRRKRYALFGGRWEKNDLTYK</sequence>
<name>A0AAN8AEW0_ELEMC</name>
<dbReference type="AlphaFoldDB" id="A0AAN8AEW0"/>
<keyword evidence="2" id="KW-0732">Signal</keyword>
<dbReference type="Proteomes" id="UP001346869">
    <property type="component" value="Unassembled WGS sequence"/>
</dbReference>
<evidence type="ECO:0000256" key="1">
    <source>
        <dbReference type="SAM" id="MobiDB-lite"/>
    </source>
</evidence>
<evidence type="ECO:0008006" key="5">
    <source>
        <dbReference type="Google" id="ProtNLM"/>
    </source>
</evidence>
<reference evidence="3 4" key="2">
    <citation type="journal article" date="2023" name="Mol. Biol. Evol.">
        <title>Genomics of Secondarily Temperate Adaptation in the Only Non-Antarctic Icefish.</title>
        <authorList>
            <person name="Rivera-Colon A.G."/>
            <person name="Rayamajhi N."/>
            <person name="Minhas B.F."/>
            <person name="Madrigal G."/>
            <person name="Bilyk K.T."/>
            <person name="Yoon V."/>
            <person name="Hune M."/>
            <person name="Gregory S."/>
            <person name="Cheng C.H.C."/>
            <person name="Catchen J.M."/>
        </authorList>
    </citation>
    <scope>NUCLEOTIDE SEQUENCE [LARGE SCALE GENOMIC DNA]</scope>
    <source>
        <strain evidence="3">JMC-PN-2008</strain>
    </source>
</reference>
<proteinExistence type="predicted"/>
<reference evidence="3 4" key="1">
    <citation type="journal article" date="2023" name="Genes (Basel)">
        <title>Chromosome-Level Genome Assembly and Circadian Gene Repertoire of the Patagonia Blennie Eleginops maclovinus-The Closest Ancestral Proxy of Antarctic Cryonotothenioids.</title>
        <authorList>
            <person name="Cheng C.C."/>
            <person name="Rivera-Colon A.G."/>
            <person name="Minhas B.F."/>
            <person name="Wilson L."/>
            <person name="Rayamajhi N."/>
            <person name="Vargas-Chacoff L."/>
            <person name="Catchen J.M."/>
        </authorList>
    </citation>
    <scope>NUCLEOTIDE SEQUENCE [LARGE SCALE GENOMIC DNA]</scope>
    <source>
        <strain evidence="3">JMC-PN-2008</strain>
    </source>
</reference>
<comment type="caution">
    <text evidence="3">The sequence shown here is derived from an EMBL/GenBank/DDBJ whole genome shotgun (WGS) entry which is preliminary data.</text>
</comment>
<accession>A0AAN8AEW0</accession>
<feature type="chain" id="PRO_5042881193" description="Secreted protein" evidence="2">
    <location>
        <begin position="22"/>
        <end position="129"/>
    </location>
</feature>
<organism evidence="3 4">
    <name type="scientific">Eleginops maclovinus</name>
    <name type="common">Patagonian blennie</name>
    <name type="synonym">Eleginus maclovinus</name>
    <dbReference type="NCBI Taxonomy" id="56733"/>
    <lineage>
        <taxon>Eukaryota</taxon>
        <taxon>Metazoa</taxon>
        <taxon>Chordata</taxon>
        <taxon>Craniata</taxon>
        <taxon>Vertebrata</taxon>
        <taxon>Euteleostomi</taxon>
        <taxon>Actinopterygii</taxon>
        <taxon>Neopterygii</taxon>
        <taxon>Teleostei</taxon>
        <taxon>Neoteleostei</taxon>
        <taxon>Acanthomorphata</taxon>
        <taxon>Eupercaria</taxon>
        <taxon>Perciformes</taxon>
        <taxon>Notothenioidei</taxon>
        <taxon>Eleginopidae</taxon>
        <taxon>Eleginops</taxon>
    </lineage>
</organism>
<dbReference type="EMBL" id="JAUZQC010000021">
    <property type="protein sequence ID" value="KAK5852447.1"/>
    <property type="molecule type" value="Genomic_DNA"/>
</dbReference>
<feature type="region of interest" description="Disordered" evidence="1">
    <location>
        <begin position="28"/>
        <end position="55"/>
    </location>
</feature>
<evidence type="ECO:0000313" key="3">
    <source>
        <dbReference type="EMBL" id="KAK5852447.1"/>
    </source>
</evidence>
<gene>
    <name evidence="3" type="ORF">PBY51_023916</name>
</gene>
<keyword evidence="4" id="KW-1185">Reference proteome</keyword>